<evidence type="ECO:0000256" key="1">
    <source>
        <dbReference type="SAM" id="MobiDB-lite"/>
    </source>
</evidence>
<reference evidence="2" key="1">
    <citation type="submission" date="2016-07" db="EMBL/GenBank/DDBJ databases">
        <title>De novo transcriptome assembly of four accessions of the metal hyperaccumulator plant Noccaea caerulescens.</title>
        <authorList>
            <person name="Blande D."/>
            <person name="Halimaa P."/>
            <person name="Tervahauta A.I."/>
            <person name="Aarts M.G."/>
            <person name="Karenlampi S.O."/>
        </authorList>
    </citation>
    <scope>NUCLEOTIDE SEQUENCE</scope>
</reference>
<dbReference type="AlphaFoldDB" id="A0A1J3F849"/>
<organism evidence="2">
    <name type="scientific">Noccaea caerulescens</name>
    <name type="common">Alpine penny-cress</name>
    <name type="synonym">Thlaspi caerulescens</name>
    <dbReference type="NCBI Taxonomy" id="107243"/>
    <lineage>
        <taxon>Eukaryota</taxon>
        <taxon>Viridiplantae</taxon>
        <taxon>Streptophyta</taxon>
        <taxon>Embryophyta</taxon>
        <taxon>Tracheophyta</taxon>
        <taxon>Spermatophyta</taxon>
        <taxon>Magnoliopsida</taxon>
        <taxon>eudicotyledons</taxon>
        <taxon>Gunneridae</taxon>
        <taxon>Pentapetalae</taxon>
        <taxon>rosids</taxon>
        <taxon>malvids</taxon>
        <taxon>Brassicales</taxon>
        <taxon>Brassicaceae</taxon>
        <taxon>Coluteocarpeae</taxon>
        <taxon>Noccaea</taxon>
    </lineage>
</organism>
<dbReference type="EMBL" id="GEVK01012549">
    <property type="protein sequence ID" value="JAU40283.1"/>
    <property type="molecule type" value="Transcribed_RNA"/>
</dbReference>
<feature type="compositionally biased region" description="Polar residues" evidence="1">
    <location>
        <begin position="67"/>
        <end position="76"/>
    </location>
</feature>
<gene>
    <name evidence="2" type="ORF">LC_TR18096_c0_g1_i1_g.61238</name>
</gene>
<dbReference type="PANTHER" id="PTHR35099:SF19">
    <property type="match status" value="1"/>
</dbReference>
<name>A0A1J3F849_NOCCA</name>
<accession>A0A1J3F849</accession>
<proteinExistence type="predicted"/>
<sequence>MVVAAAADDWTSSAMRDGGVVAELLVSLKEAKVTHVLIANPTVAALRWGIRQPRSRSPRKEAESGKNSRCSPSTPLSWSGGCGGSSSSPSAYVDGYEATSRRISGSFAVGSRSKVLVTADLDFDVKRLQRKKDTASLRSPFSENKNNLKRMKMNTQIPISLSDCNLAESEDCKVDDGNFLLPDLNIMPCEENGDHYSSSLGVETTLYGIRMIR</sequence>
<evidence type="ECO:0000313" key="2">
    <source>
        <dbReference type="EMBL" id="JAU40283.1"/>
    </source>
</evidence>
<protein>
    <submittedName>
        <fullName evidence="2">Uncharacterized protein</fullName>
    </submittedName>
</protein>
<feature type="region of interest" description="Disordered" evidence="1">
    <location>
        <begin position="53"/>
        <end position="84"/>
    </location>
</feature>
<dbReference type="PANTHER" id="PTHR35099">
    <property type="entry name" value="OS02G0182700 PROTEIN"/>
    <property type="match status" value="1"/>
</dbReference>